<feature type="compositionally biased region" description="Polar residues" evidence="6">
    <location>
        <begin position="1"/>
        <end position="13"/>
    </location>
</feature>
<feature type="region of interest" description="Disordered" evidence="6">
    <location>
        <begin position="1"/>
        <end position="33"/>
    </location>
</feature>
<dbReference type="OrthoDB" id="544685at2759"/>
<dbReference type="SUPFAM" id="SSF47473">
    <property type="entry name" value="EF-hand"/>
    <property type="match status" value="1"/>
</dbReference>
<feature type="compositionally biased region" description="Basic and acidic residues" evidence="6">
    <location>
        <begin position="791"/>
        <end position="811"/>
    </location>
</feature>
<dbReference type="Pfam" id="PF25886">
    <property type="entry name" value="Msy1"/>
    <property type="match status" value="1"/>
</dbReference>
<dbReference type="EMBL" id="JH767573">
    <property type="protein sequence ID" value="EON65316.1"/>
    <property type="molecule type" value="Genomic_DNA"/>
</dbReference>
<dbReference type="AlphaFoldDB" id="R7YUG0"/>
<dbReference type="InterPro" id="IPR058650">
    <property type="entry name" value="Msy1/2-like"/>
</dbReference>
<dbReference type="Gene3D" id="1.10.238.10">
    <property type="entry name" value="EF-hand"/>
    <property type="match status" value="1"/>
</dbReference>
<sequence length="936" mass="103255">MHTPKSPRTPTQKRFSRQGFKPLDNSDMAPNDVTIDIPLQPVMSHASTGARRVGSTSPMNPAGEQGAFAAETPMEKGGLFHRGIAGRRQKHKGEPTGHTGYDGEEDTITRMGKIYSKILNFSIVTRYFIYVLPLALAIAIPIIIGATVAKNAKIDQTPMWRFFTWIEVAVWLSVWCAKIVAHFLPSAFEFFAGVVSSGTRKYALVINALQIPLSLVGWAAASLASFNGLVKRDRNWQSVINLLLSAALASACVFLAQKFLIQLISINYHRKQFNAKIKDSKRNVFLLGLLYDASRSLFPAYCSEFAEEDYIINDALDISLGSSKKGSAHNRSGSATPMRLIQDVGRFGDKITSAFGGIAQEITGKKVFDPNSAHSIVVEALEKNRSCEALAKRLWMSFVVEGKNALYAEDIAEVLGAGRQAEAEECFAALDRDGNGDISLDEMVLTVTEIGRERRSIATSMHDVDQAINVLDGLLATVVFIVTVFIFIAFLNKNFVTTLATAGTALLSLSFVFAVTCQEVLGSCIFLFVKHPYDIGDRIDVKDDQMTVEHISLLFTVFRRVATGRMVQIPNIVLNGLWIENVSRSKAMREQITVAVNFDTTFEDIKALRNEMQNFVLDKENCRDFQPDIDVEVIGIAEMNKLELRVEIRHKSNWANETVRAARRSKFMCALVLALRKVPIYGPGAGDAALGSEGKPTYSVAIAEEVAEAQRKKFADDKEAKRLFPSEKAEDDAEKKKKAKDPEAKSTGLDYLSTAREASAVEKLTQRPPAIDVARDDWGSRDENSTLGERTSTERQDLDEVRGLLRRESTRGKRKAGPEHLQPAVPGVPTIPEPPSSSPFQPQIGFQDYAQRPAVGQGVYQEYGSAQPQTQQQQGYVSQRPGYAAQQSSGVLPDEYHLTSSSVQQQQQQQPRGQGQAPGQGQFGQPQGQAQQPWRP</sequence>
<feature type="compositionally biased region" description="Basic and acidic residues" evidence="6">
    <location>
        <begin position="717"/>
        <end position="728"/>
    </location>
</feature>
<feature type="transmembrane region" description="Helical" evidence="7">
    <location>
        <begin position="127"/>
        <end position="148"/>
    </location>
</feature>
<dbReference type="Proteomes" id="UP000016924">
    <property type="component" value="Unassembled WGS sequence"/>
</dbReference>
<dbReference type="Gene3D" id="2.30.30.60">
    <property type="match status" value="1"/>
</dbReference>
<name>R7YUG0_CONA1</name>
<dbReference type="PROSITE" id="PS50222">
    <property type="entry name" value="EF_HAND_2"/>
    <property type="match status" value="1"/>
</dbReference>
<dbReference type="GeneID" id="19901865"/>
<evidence type="ECO:0000256" key="1">
    <source>
        <dbReference type="ARBA" id="ARBA00004370"/>
    </source>
</evidence>
<feature type="compositionally biased region" description="Low complexity" evidence="6">
    <location>
        <begin position="923"/>
        <end position="936"/>
    </location>
</feature>
<dbReference type="GO" id="GO:0005262">
    <property type="term" value="F:calcium channel activity"/>
    <property type="evidence" value="ECO:0007669"/>
    <property type="project" value="TreeGrafter"/>
</dbReference>
<dbReference type="PANTHER" id="PTHR31323:SF14">
    <property type="entry name" value="MECHANOSENSITIVE ION CHANNEL PROTEIN MSY2"/>
    <property type="match status" value="1"/>
</dbReference>
<gene>
    <name evidence="9" type="ORF">W97_04554</name>
</gene>
<dbReference type="RefSeq" id="XP_007780633.1">
    <property type="nucleotide sequence ID" value="XM_007782443.1"/>
</dbReference>
<feature type="transmembrane region" description="Helical" evidence="7">
    <location>
        <begin position="168"/>
        <end position="192"/>
    </location>
</feature>
<dbReference type="InterPro" id="IPR010920">
    <property type="entry name" value="LSM_dom_sf"/>
</dbReference>
<reference evidence="10" key="1">
    <citation type="submission" date="2012-06" db="EMBL/GenBank/DDBJ databases">
        <title>The genome sequence of Coniosporium apollinis CBS 100218.</title>
        <authorList>
            <consortium name="The Broad Institute Genome Sequencing Platform"/>
            <person name="Cuomo C."/>
            <person name="Gorbushina A."/>
            <person name="Noack S."/>
            <person name="Walker B."/>
            <person name="Young S.K."/>
            <person name="Zeng Q."/>
            <person name="Gargeya S."/>
            <person name="Fitzgerald M."/>
            <person name="Haas B."/>
            <person name="Abouelleil A."/>
            <person name="Alvarado L."/>
            <person name="Arachchi H.M."/>
            <person name="Berlin A.M."/>
            <person name="Chapman S.B."/>
            <person name="Goldberg J."/>
            <person name="Griggs A."/>
            <person name="Gujja S."/>
            <person name="Hansen M."/>
            <person name="Howarth C."/>
            <person name="Imamovic A."/>
            <person name="Larimer J."/>
            <person name="McCowan C."/>
            <person name="Montmayeur A."/>
            <person name="Murphy C."/>
            <person name="Neiman D."/>
            <person name="Pearson M."/>
            <person name="Priest M."/>
            <person name="Roberts A."/>
            <person name="Saif S."/>
            <person name="Shea T."/>
            <person name="Sisk P."/>
            <person name="Sykes S."/>
            <person name="Wortman J."/>
            <person name="Nusbaum C."/>
            <person name="Birren B."/>
        </authorList>
    </citation>
    <scope>NUCLEOTIDE SEQUENCE [LARGE SCALE GENOMIC DNA]</scope>
    <source>
        <strain evidence="10">CBS 100218</strain>
    </source>
</reference>
<dbReference type="eggNOG" id="KOG4629">
    <property type="taxonomic scope" value="Eukaryota"/>
</dbReference>
<dbReference type="HOGENOM" id="CLU_010480_0_1_1"/>
<evidence type="ECO:0000256" key="6">
    <source>
        <dbReference type="SAM" id="MobiDB-lite"/>
    </source>
</evidence>
<dbReference type="InterPro" id="IPR018247">
    <property type="entry name" value="EF_Hand_1_Ca_BS"/>
</dbReference>
<dbReference type="PANTHER" id="PTHR31323">
    <property type="entry name" value="MECHANOSENSITIVE ION CHANNEL PROTEIN MSY2"/>
    <property type="match status" value="1"/>
</dbReference>
<dbReference type="InterPro" id="IPR002048">
    <property type="entry name" value="EF_hand_dom"/>
</dbReference>
<keyword evidence="3" id="KW-0106">Calcium</keyword>
<dbReference type="SUPFAM" id="SSF50182">
    <property type="entry name" value="Sm-like ribonucleoproteins"/>
    <property type="match status" value="1"/>
</dbReference>
<feature type="transmembrane region" description="Helical" evidence="7">
    <location>
        <begin position="238"/>
        <end position="261"/>
    </location>
</feature>
<dbReference type="Pfam" id="PF00924">
    <property type="entry name" value="MS_channel_2nd"/>
    <property type="match status" value="1"/>
</dbReference>
<organism evidence="9 10">
    <name type="scientific">Coniosporium apollinis (strain CBS 100218)</name>
    <name type="common">Rock-inhabiting black yeast</name>
    <dbReference type="NCBI Taxonomy" id="1168221"/>
    <lineage>
        <taxon>Eukaryota</taxon>
        <taxon>Fungi</taxon>
        <taxon>Dikarya</taxon>
        <taxon>Ascomycota</taxon>
        <taxon>Pezizomycotina</taxon>
        <taxon>Dothideomycetes</taxon>
        <taxon>Dothideomycetes incertae sedis</taxon>
        <taxon>Coniosporium</taxon>
    </lineage>
</organism>
<evidence type="ECO:0000256" key="7">
    <source>
        <dbReference type="SAM" id="Phobius"/>
    </source>
</evidence>
<feature type="transmembrane region" description="Helical" evidence="7">
    <location>
        <begin position="503"/>
        <end position="529"/>
    </location>
</feature>
<dbReference type="OMA" id="HSMHDVD"/>
<feature type="transmembrane region" description="Helical" evidence="7">
    <location>
        <begin position="470"/>
        <end position="491"/>
    </location>
</feature>
<feature type="transmembrane region" description="Helical" evidence="7">
    <location>
        <begin position="204"/>
        <end position="226"/>
    </location>
</feature>
<dbReference type="PROSITE" id="PS00018">
    <property type="entry name" value="EF_HAND_1"/>
    <property type="match status" value="1"/>
</dbReference>
<comment type="subcellular location">
    <subcellularLocation>
        <location evidence="1">Membrane</location>
    </subcellularLocation>
</comment>
<keyword evidence="10" id="KW-1185">Reference proteome</keyword>
<dbReference type="STRING" id="1168221.R7YUG0"/>
<dbReference type="SMART" id="SM00054">
    <property type="entry name" value="EFh"/>
    <property type="match status" value="1"/>
</dbReference>
<protein>
    <recommendedName>
        <fullName evidence="8">EF-hand domain-containing protein</fullName>
    </recommendedName>
</protein>
<dbReference type="GO" id="GO:0005509">
    <property type="term" value="F:calcium ion binding"/>
    <property type="evidence" value="ECO:0007669"/>
    <property type="project" value="InterPro"/>
</dbReference>
<dbReference type="GO" id="GO:0016020">
    <property type="term" value="C:membrane"/>
    <property type="evidence" value="ECO:0007669"/>
    <property type="project" value="UniProtKB-SubCell"/>
</dbReference>
<evidence type="ECO:0000259" key="8">
    <source>
        <dbReference type="PROSITE" id="PS50222"/>
    </source>
</evidence>
<evidence type="ECO:0000256" key="5">
    <source>
        <dbReference type="ARBA" id="ARBA00023136"/>
    </source>
</evidence>
<evidence type="ECO:0000313" key="9">
    <source>
        <dbReference type="EMBL" id="EON65316.1"/>
    </source>
</evidence>
<feature type="region of interest" description="Disordered" evidence="6">
    <location>
        <begin position="717"/>
        <end position="936"/>
    </location>
</feature>
<accession>R7YUG0</accession>
<feature type="compositionally biased region" description="Low complexity" evidence="6">
    <location>
        <begin position="904"/>
        <end position="915"/>
    </location>
</feature>
<keyword evidence="5 7" id="KW-0472">Membrane</keyword>
<dbReference type="InterPro" id="IPR023408">
    <property type="entry name" value="MscS_beta-dom_sf"/>
</dbReference>
<dbReference type="InterPro" id="IPR006685">
    <property type="entry name" value="MscS_channel_2nd"/>
</dbReference>
<keyword evidence="4 7" id="KW-1133">Transmembrane helix</keyword>
<proteinExistence type="predicted"/>
<feature type="domain" description="EF-hand" evidence="8">
    <location>
        <begin position="418"/>
        <end position="453"/>
    </location>
</feature>
<keyword evidence="2 7" id="KW-0812">Transmembrane</keyword>
<dbReference type="GO" id="GO:0006874">
    <property type="term" value="P:intracellular calcium ion homeostasis"/>
    <property type="evidence" value="ECO:0007669"/>
    <property type="project" value="TreeGrafter"/>
</dbReference>
<evidence type="ECO:0000313" key="10">
    <source>
        <dbReference type="Proteomes" id="UP000016924"/>
    </source>
</evidence>
<evidence type="ECO:0000256" key="4">
    <source>
        <dbReference type="ARBA" id="ARBA00022989"/>
    </source>
</evidence>
<dbReference type="InterPro" id="IPR011992">
    <property type="entry name" value="EF-hand-dom_pair"/>
</dbReference>
<evidence type="ECO:0000256" key="2">
    <source>
        <dbReference type="ARBA" id="ARBA00022692"/>
    </source>
</evidence>
<evidence type="ECO:0000256" key="3">
    <source>
        <dbReference type="ARBA" id="ARBA00022837"/>
    </source>
</evidence>
<feature type="compositionally biased region" description="Basic and acidic residues" evidence="6">
    <location>
        <begin position="773"/>
        <end position="784"/>
    </location>
</feature>